<dbReference type="PROSITE" id="PS00557">
    <property type="entry name" value="FMN_HYDROXY_ACID_DH_1"/>
    <property type="match status" value="1"/>
</dbReference>
<feature type="binding site" evidence="7">
    <location>
        <begin position="335"/>
        <end position="336"/>
    </location>
    <ligand>
        <name>FMN</name>
        <dbReference type="ChEBI" id="CHEBI:58210"/>
    </ligand>
</feature>
<keyword evidence="10" id="KW-1185">Reference proteome</keyword>
<dbReference type="RefSeq" id="WP_077242634.1">
    <property type="nucleotide sequence ID" value="NZ_FXTS01000001.1"/>
</dbReference>
<evidence type="ECO:0000256" key="4">
    <source>
        <dbReference type="ARBA" id="ARBA00023002"/>
    </source>
</evidence>
<dbReference type="GO" id="GO:0010181">
    <property type="term" value="F:FMN binding"/>
    <property type="evidence" value="ECO:0007669"/>
    <property type="project" value="InterPro"/>
</dbReference>
<dbReference type="Pfam" id="PF01070">
    <property type="entry name" value="FMN_dh"/>
    <property type="match status" value="1"/>
</dbReference>
<dbReference type="AlphaFoldDB" id="A0A1T1HED6"/>
<dbReference type="GO" id="GO:0004459">
    <property type="term" value="F:L-lactate dehydrogenase (NAD+) activity"/>
    <property type="evidence" value="ECO:0007669"/>
    <property type="project" value="TreeGrafter"/>
</dbReference>
<dbReference type="SUPFAM" id="SSF51395">
    <property type="entry name" value="FMN-linked oxidoreductases"/>
    <property type="match status" value="1"/>
</dbReference>
<dbReference type="InterPro" id="IPR012133">
    <property type="entry name" value="Alpha-hydoxy_acid_DH_FMN"/>
</dbReference>
<dbReference type="InterPro" id="IPR000262">
    <property type="entry name" value="FMN-dep_DH"/>
</dbReference>
<dbReference type="PANTHER" id="PTHR10578">
    <property type="entry name" value="S -2-HYDROXY-ACID OXIDASE-RELATED"/>
    <property type="match status" value="1"/>
</dbReference>
<feature type="binding site" evidence="7">
    <location>
        <position position="284"/>
    </location>
    <ligand>
        <name>glyoxylate</name>
        <dbReference type="ChEBI" id="CHEBI:36655"/>
    </ligand>
</feature>
<evidence type="ECO:0000256" key="5">
    <source>
        <dbReference type="ARBA" id="ARBA00024042"/>
    </source>
</evidence>
<evidence type="ECO:0000313" key="9">
    <source>
        <dbReference type="EMBL" id="OOV88214.1"/>
    </source>
</evidence>
<proteinExistence type="inferred from homology"/>
<dbReference type="InterPro" id="IPR037396">
    <property type="entry name" value="FMN_HAD"/>
</dbReference>
<feature type="binding site" evidence="7">
    <location>
        <position position="257"/>
    </location>
    <ligand>
        <name>FMN</name>
        <dbReference type="ChEBI" id="CHEBI:58210"/>
    </ligand>
</feature>
<feature type="binding site" evidence="7">
    <location>
        <position position="132"/>
    </location>
    <ligand>
        <name>glyoxylate</name>
        <dbReference type="ChEBI" id="CHEBI:36655"/>
    </ligand>
</feature>
<evidence type="ECO:0000313" key="10">
    <source>
        <dbReference type="Proteomes" id="UP000190064"/>
    </source>
</evidence>
<feature type="active site" description="Proton acceptor" evidence="6">
    <location>
        <position position="281"/>
    </location>
</feature>
<feature type="domain" description="FMN hydroxy acid dehydrogenase" evidence="8">
    <location>
        <begin position="2"/>
        <end position="385"/>
    </location>
</feature>
<dbReference type="GO" id="GO:0005886">
    <property type="term" value="C:plasma membrane"/>
    <property type="evidence" value="ECO:0007669"/>
    <property type="project" value="TreeGrafter"/>
</dbReference>
<keyword evidence="3 7" id="KW-0288">FMN</keyword>
<dbReference type="PROSITE" id="PS51349">
    <property type="entry name" value="FMN_HYDROXY_ACID_DH_2"/>
    <property type="match status" value="1"/>
</dbReference>
<feature type="binding site" evidence="7">
    <location>
        <position position="279"/>
    </location>
    <ligand>
        <name>FMN</name>
        <dbReference type="ChEBI" id="CHEBI:58210"/>
    </ligand>
</feature>
<feature type="binding site" evidence="7">
    <location>
        <position position="160"/>
    </location>
    <ligand>
        <name>FMN</name>
        <dbReference type="ChEBI" id="CHEBI:58210"/>
    </ligand>
</feature>
<reference evidence="9" key="1">
    <citation type="submission" date="2017-02" db="EMBL/GenBank/DDBJ databases">
        <title>Draft Genome Sequence of the Salt Water Bacterium Oceanospirillum linum ATCC 11336.</title>
        <authorList>
            <person name="Trachtenberg A.M."/>
            <person name="Carney J.G."/>
            <person name="Linnane J.D."/>
            <person name="Rheaume B.A."/>
            <person name="Pitts N.L."/>
            <person name="Mykles D.L."/>
            <person name="Maclea K.S."/>
        </authorList>
    </citation>
    <scope>NUCLEOTIDE SEQUENCE [LARGE SCALE GENOMIC DNA]</scope>
    <source>
        <strain evidence="9">ATCC 11336</strain>
    </source>
</reference>
<dbReference type="Proteomes" id="UP000190064">
    <property type="component" value="Unassembled WGS sequence"/>
</dbReference>
<comment type="caution">
    <text evidence="9">The sequence shown here is derived from an EMBL/GenBank/DDBJ whole genome shotgun (WGS) entry which is preliminary data.</text>
</comment>
<keyword evidence="4" id="KW-0560">Oxidoreductase</keyword>
<sequence>MRDLQSCINIDDLARLAAKKVPTPVYDYVEGGADDEVTLHRNCTGFQRYQIIPRALQDVSRIDTRTRIMGCDASQPFYISATGFSGMMCPKDAELAGARAASRFGVPYTASTFSNRSLEQISASSQGDKFFQVYVLDDEQLASDLNLRSQAAGFKAMVLTIDTIVGGNRERDARSGLSIPPTLTLKSTLQFMMRPKWLLQYLKSEGANMGNFPKMPKVSLGDSHAFVEAMSKLFKKDLTWEDARRMNEQWNGPFAIKGIMSAADAVKAKEIGASAVILSNHGGRQLDGTPAPIELVQEVREAVGPDMEIIVDGGIRRGTDVFKALALGANACSLGRAYVRGLSAGGEEGVTRALTLLKSEFERCMILAGCSSIEQIGPEHIRKAL</sequence>
<feature type="binding site" evidence="7">
    <location>
        <position position="169"/>
    </location>
    <ligand>
        <name>glyoxylate</name>
        <dbReference type="ChEBI" id="CHEBI:36655"/>
    </ligand>
</feature>
<dbReference type="PANTHER" id="PTHR10578:SF107">
    <property type="entry name" value="2-HYDROXYACID OXIDASE 1"/>
    <property type="match status" value="1"/>
</dbReference>
<feature type="binding site" evidence="7">
    <location>
        <position position="28"/>
    </location>
    <ligand>
        <name>glyoxylate</name>
        <dbReference type="ChEBI" id="CHEBI:36655"/>
    </ligand>
</feature>
<organism evidence="9 10">
    <name type="scientific">Oceanospirillum linum</name>
    <dbReference type="NCBI Taxonomy" id="966"/>
    <lineage>
        <taxon>Bacteria</taxon>
        <taxon>Pseudomonadati</taxon>
        <taxon>Pseudomonadota</taxon>
        <taxon>Gammaproteobacteria</taxon>
        <taxon>Oceanospirillales</taxon>
        <taxon>Oceanospirillaceae</taxon>
        <taxon>Oceanospirillum</taxon>
    </lineage>
</organism>
<keyword evidence="2 7" id="KW-0285">Flavoprotein</keyword>
<dbReference type="STRING" id="966.BTA35_0201375"/>
<accession>A0A1T1HED6</accession>
<dbReference type="Gene3D" id="3.20.20.70">
    <property type="entry name" value="Aldolase class I"/>
    <property type="match status" value="1"/>
</dbReference>
<dbReference type="EMBL" id="MTSD02000001">
    <property type="protein sequence ID" value="OOV88214.1"/>
    <property type="molecule type" value="Genomic_DNA"/>
</dbReference>
<dbReference type="FunFam" id="3.20.20.70:FF:000029">
    <property type="entry name" value="L-lactate dehydrogenase"/>
    <property type="match status" value="1"/>
</dbReference>
<feature type="binding site" evidence="7">
    <location>
        <position position="281"/>
    </location>
    <ligand>
        <name>glyoxylate</name>
        <dbReference type="ChEBI" id="CHEBI:36655"/>
    </ligand>
</feature>
<gene>
    <name evidence="9" type="ORF">BTA35_0201375</name>
</gene>
<comment type="cofactor">
    <cofactor evidence="1">
        <name>FMN</name>
        <dbReference type="ChEBI" id="CHEBI:58210"/>
    </cofactor>
</comment>
<feature type="binding site" evidence="7">
    <location>
        <begin position="81"/>
        <end position="83"/>
    </location>
    <ligand>
        <name>FMN</name>
        <dbReference type="ChEBI" id="CHEBI:58210"/>
    </ligand>
</feature>
<feature type="binding site" evidence="7">
    <location>
        <position position="111"/>
    </location>
    <ligand>
        <name>FMN</name>
        <dbReference type="ChEBI" id="CHEBI:58210"/>
    </ligand>
</feature>
<dbReference type="CDD" id="cd02809">
    <property type="entry name" value="alpha_hydroxyacid_oxid_FMN"/>
    <property type="match status" value="1"/>
</dbReference>
<dbReference type="InterPro" id="IPR008259">
    <property type="entry name" value="FMN_hydac_DH_AS"/>
</dbReference>
<feature type="binding site" evidence="7">
    <location>
        <begin position="312"/>
        <end position="316"/>
    </location>
    <ligand>
        <name>FMN</name>
        <dbReference type="ChEBI" id="CHEBI:58210"/>
    </ligand>
</feature>
<evidence type="ECO:0000256" key="7">
    <source>
        <dbReference type="PIRSR" id="PIRSR000138-2"/>
    </source>
</evidence>
<name>A0A1T1HED6_OCELI</name>
<dbReference type="PIRSF" id="PIRSF000138">
    <property type="entry name" value="Al-hdrx_acd_dh"/>
    <property type="match status" value="1"/>
</dbReference>
<evidence type="ECO:0000259" key="8">
    <source>
        <dbReference type="PROSITE" id="PS51349"/>
    </source>
</evidence>
<dbReference type="InterPro" id="IPR013785">
    <property type="entry name" value="Aldolase_TIM"/>
</dbReference>
<evidence type="ECO:0000256" key="6">
    <source>
        <dbReference type="PIRSR" id="PIRSR000138-1"/>
    </source>
</evidence>
<dbReference type="GO" id="GO:0009060">
    <property type="term" value="P:aerobic respiration"/>
    <property type="evidence" value="ECO:0007669"/>
    <property type="project" value="TreeGrafter"/>
</dbReference>
<feature type="binding site" evidence="7">
    <location>
        <position position="134"/>
    </location>
    <ligand>
        <name>glyoxylate</name>
        <dbReference type="ChEBI" id="CHEBI:36655"/>
    </ligand>
</feature>
<protein>
    <submittedName>
        <fullName evidence="9">Alpha-hydroxy-acid oxidizing enzyme</fullName>
    </submittedName>
</protein>
<evidence type="ECO:0000256" key="3">
    <source>
        <dbReference type="ARBA" id="ARBA00022643"/>
    </source>
</evidence>
<evidence type="ECO:0000256" key="1">
    <source>
        <dbReference type="ARBA" id="ARBA00001917"/>
    </source>
</evidence>
<comment type="similarity">
    <text evidence="5">Belongs to the FMN-dependent alpha-hydroxy acid dehydrogenase family.</text>
</comment>
<evidence type="ECO:0000256" key="2">
    <source>
        <dbReference type="ARBA" id="ARBA00022630"/>
    </source>
</evidence>